<dbReference type="Proteomes" id="UP000287033">
    <property type="component" value="Unassembled WGS sequence"/>
</dbReference>
<evidence type="ECO:0000313" key="11">
    <source>
        <dbReference type="EMBL" id="GCC26491.1"/>
    </source>
</evidence>
<dbReference type="SMART" id="SM00409">
    <property type="entry name" value="IG"/>
    <property type="match status" value="1"/>
</dbReference>
<dbReference type="OrthoDB" id="9229163at2759"/>
<dbReference type="PANTHER" id="PTHR45842:SF8">
    <property type="entry name" value="LEUCINE-RICH REPEAT, IMMUNOGLOBULIN-LIKE DOMAIN AND TRANSMEMBRANE DOMAIN-CONTAINING PROTEIN 3"/>
    <property type="match status" value="1"/>
</dbReference>
<dbReference type="InterPro" id="IPR036116">
    <property type="entry name" value="FN3_sf"/>
</dbReference>
<dbReference type="AlphaFoldDB" id="A0A401S7Y1"/>
<dbReference type="InterPro" id="IPR007110">
    <property type="entry name" value="Ig-like_dom"/>
</dbReference>
<dbReference type="Pfam" id="PF13927">
    <property type="entry name" value="Ig_3"/>
    <property type="match status" value="1"/>
</dbReference>
<dbReference type="InterPro" id="IPR003591">
    <property type="entry name" value="Leu-rich_rpt_typical-subtyp"/>
</dbReference>
<dbReference type="InterPro" id="IPR001611">
    <property type="entry name" value="Leu-rich_rpt"/>
</dbReference>
<protein>
    <recommendedName>
        <fullName evidence="13">Ig-like domain-containing protein</fullName>
    </recommendedName>
</protein>
<keyword evidence="4" id="KW-1015">Disulfide bond</keyword>
<keyword evidence="2 8" id="KW-0732">Signal</keyword>
<dbReference type="InterPro" id="IPR003598">
    <property type="entry name" value="Ig_sub2"/>
</dbReference>
<feature type="domain" description="Ig-like" evidence="9">
    <location>
        <begin position="253"/>
        <end position="343"/>
    </location>
</feature>
<dbReference type="InterPro" id="IPR050467">
    <property type="entry name" value="LRFN"/>
</dbReference>
<dbReference type="FunFam" id="3.80.10.10:FF:000058">
    <property type="entry name" value="immunoglobulin superfamily containing leucine-rich repeat protein 2"/>
    <property type="match status" value="1"/>
</dbReference>
<dbReference type="InterPro" id="IPR032675">
    <property type="entry name" value="LRR_dom_sf"/>
</dbReference>
<dbReference type="SMART" id="SM00369">
    <property type="entry name" value="LRR_TYP"/>
    <property type="match status" value="4"/>
</dbReference>
<dbReference type="SUPFAM" id="SSF48726">
    <property type="entry name" value="Immunoglobulin"/>
    <property type="match status" value="1"/>
</dbReference>
<feature type="signal peptide" evidence="8">
    <location>
        <begin position="1"/>
        <end position="19"/>
    </location>
</feature>
<evidence type="ECO:0008006" key="13">
    <source>
        <dbReference type="Google" id="ProtNLM"/>
    </source>
</evidence>
<keyword evidence="7" id="KW-0472">Membrane</keyword>
<dbReference type="PROSITE" id="PS50835">
    <property type="entry name" value="IG_LIKE"/>
    <property type="match status" value="1"/>
</dbReference>
<dbReference type="PROSITE" id="PS50853">
    <property type="entry name" value="FN3"/>
    <property type="match status" value="1"/>
</dbReference>
<proteinExistence type="predicted"/>
<keyword evidence="12" id="KW-1185">Reference proteome</keyword>
<evidence type="ECO:0000256" key="6">
    <source>
        <dbReference type="ARBA" id="ARBA00023319"/>
    </source>
</evidence>
<dbReference type="EMBL" id="BEZZ01000125">
    <property type="protein sequence ID" value="GCC26491.1"/>
    <property type="molecule type" value="Genomic_DNA"/>
</dbReference>
<accession>A0A401S7Y1</accession>
<dbReference type="SUPFAM" id="SSF52058">
    <property type="entry name" value="L domain-like"/>
    <property type="match status" value="1"/>
</dbReference>
<evidence type="ECO:0000256" key="1">
    <source>
        <dbReference type="ARBA" id="ARBA00022614"/>
    </source>
</evidence>
<dbReference type="CDD" id="cd00063">
    <property type="entry name" value="FN3"/>
    <property type="match status" value="1"/>
</dbReference>
<sequence length="647" mass="72913">MHLIAVFCLLATILTKVSSFCPSQCMCIFHSRSDGTATRSVLCDDPDMSEIPVNIPVDTVKFRVEKTVVQQLPREAFYYLVDLRYLWLTYNAINTIDPQSFYNLKELHELRLDGNMLSTFPWDSLQEMPNLRILDLHNNRLSTISANAARYLRNITNLDISSNKLTTLPSDLLDIWPAHSRYHMFEKDPMQRVILGFQDNPWFCDCRISKLIELCKSEETSVILMDPYLTCSEPENIAGVVFQRVELEQCLKPSVMASATKLTSPAGSNVLLRCDSKGYPTPSLVWLRGNGLPVNHTVVQESPADGIRWSIISLTGISYKDAGEYRCKAKNLAGTSVVSITLTVIGTITTASPQRQSLLKKSGTEQKISTPANMQQKMESLTTDALFSVSTTLSTKEKLLPVDEAMPVADERKLTKLQVEKQPVKIIQQVNENKKKNLPLNTTATPEENVIIKNLRVINETDQKVSVSWKISNYRSDTALNVLYSKYGGKDVQKINVDPSKNKISLGGLMPNTKYTACICPKGIQPKKEQCVIFLTEGESNTSSHQTLWIIIGVLLGCIIGAGFLLVLSYELVKVRRKRRKTAEQELLKDSYVNFETLSLRTQPVRRGNDLWSQRDSESQRLLLWSRSSIDSQITFKSDSSRSEYLC</sequence>
<evidence type="ECO:0000313" key="12">
    <source>
        <dbReference type="Proteomes" id="UP000287033"/>
    </source>
</evidence>
<dbReference type="SUPFAM" id="SSF49265">
    <property type="entry name" value="Fibronectin type III"/>
    <property type="match status" value="1"/>
</dbReference>
<dbReference type="CDD" id="cd00096">
    <property type="entry name" value="Ig"/>
    <property type="match status" value="1"/>
</dbReference>
<keyword evidence="6" id="KW-0393">Immunoglobulin domain</keyword>
<evidence type="ECO:0000256" key="3">
    <source>
        <dbReference type="ARBA" id="ARBA00022737"/>
    </source>
</evidence>
<dbReference type="Pfam" id="PF13855">
    <property type="entry name" value="LRR_8"/>
    <property type="match status" value="1"/>
</dbReference>
<keyword evidence="7" id="KW-0812">Transmembrane</keyword>
<dbReference type="Gene3D" id="2.60.40.10">
    <property type="entry name" value="Immunoglobulins"/>
    <property type="match status" value="2"/>
</dbReference>
<evidence type="ECO:0000259" key="9">
    <source>
        <dbReference type="PROSITE" id="PS50835"/>
    </source>
</evidence>
<evidence type="ECO:0000256" key="8">
    <source>
        <dbReference type="SAM" id="SignalP"/>
    </source>
</evidence>
<dbReference type="OMA" id="DMNEVPM"/>
<evidence type="ECO:0000256" key="5">
    <source>
        <dbReference type="ARBA" id="ARBA00023180"/>
    </source>
</evidence>
<dbReference type="SMART" id="SM00408">
    <property type="entry name" value="IGc2"/>
    <property type="match status" value="1"/>
</dbReference>
<keyword evidence="1" id="KW-0433">Leucine-rich repeat</keyword>
<dbReference type="STRING" id="137246.A0A401S7Y1"/>
<evidence type="ECO:0000256" key="2">
    <source>
        <dbReference type="ARBA" id="ARBA00022729"/>
    </source>
</evidence>
<keyword evidence="7" id="KW-1133">Transmembrane helix</keyword>
<dbReference type="InterPro" id="IPR013783">
    <property type="entry name" value="Ig-like_fold"/>
</dbReference>
<dbReference type="InterPro" id="IPR003599">
    <property type="entry name" value="Ig_sub"/>
</dbReference>
<dbReference type="PANTHER" id="PTHR45842">
    <property type="entry name" value="SYNAPTIC ADHESION-LIKE MOLECULE SALM"/>
    <property type="match status" value="1"/>
</dbReference>
<gene>
    <name evidence="11" type="ORF">chiPu_0004908</name>
</gene>
<organism evidence="11 12">
    <name type="scientific">Chiloscyllium punctatum</name>
    <name type="common">Brownbanded bambooshark</name>
    <name type="synonym">Hemiscyllium punctatum</name>
    <dbReference type="NCBI Taxonomy" id="137246"/>
    <lineage>
        <taxon>Eukaryota</taxon>
        <taxon>Metazoa</taxon>
        <taxon>Chordata</taxon>
        <taxon>Craniata</taxon>
        <taxon>Vertebrata</taxon>
        <taxon>Chondrichthyes</taxon>
        <taxon>Elasmobranchii</taxon>
        <taxon>Galeomorphii</taxon>
        <taxon>Galeoidea</taxon>
        <taxon>Orectolobiformes</taxon>
        <taxon>Hemiscylliidae</taxon>
        <taxon>Chiloscyllium</taxon>
    </lineage>
</organism>
<feature type="chain" id="PRO_5019368908" description="Ig-like domain-containing protein" evidence="8">
    <location>
        <begin position="20"/>
        <end position="647"/>
    </location>
</feature>
<dbReference type="InterPro" id="IPR003961">
    <property type="entry name" value="FN3_dom"/>
</dbReference>
<dbReference type="Pfam" id="PF00560">
    <property type="entry name" value="LRR_1"/>
    <property type="match status" value="1"/>
</dbReference>
<comment type="caution">
    <text evidence="11">The sequence shown here is derived from an EMBL/GenBank/DDBJ whole genome shotgun (WGS) entry which is preliminary data.</text>
</comment>
<keyword evidence="3" id="KW-0677">Repeat</keyword>
<feature type="transmembrane region" description="Helical" evidence="7">
    <location>
        <begin position="548"/>
        <end position="573"/>
    </location>
</feature>
<feature type="domain" description="Fibronectin type-III" evidence="10">
    <location>
        <begin position="451"/>
        <end position="539"/>
    </location>
</feature>
<evidence type="ECO:0000256" key="4">
    <source>
        <dbReference type="ARBA" id="ARBA00023157"/>
    </source>
</evidence>
<dbReference type="Gene3D" id="3.80.10.10">
    <property type="entry name" value="Ribonuclease Inhibitor"/>
    <property type="match status" value="1"/>
</dbReference>
<reference evidence="11 12" key="1">
    <citation type="journal article" date="2018" name="Nat. Ecol. Evol.">
        <title>Shark genomes provide insights into elasmobranch evolution and the origin of vertebrates.</title>
        <authorList>
            <person name="Hara Y"/>
            <person name="Yamaguchi K"/>
            <person name="Onimaru K"/>
            <person name="Kadota M"/>
            <person name="Koyanagi M"/>
            <person name="Keeley SD"/>
            <person name="Tatsumi K"/>
            <person name="Tanaka K"/>
            <person name="Motone F"/>
            <person name="Kageyama Y"/>
            <person name="Nozu R"/>
            <person name="Adachi N"/>
            <person name="Nishimura O"/>
            <person name="Nakagawa R"/>
            <person name="Tanegashima C"/>
            <person name="Kiyatake I"/>
            <person name="Matsumoto R"/>
            <person name="Murakumo K"/>
            <person name="Nishida K"/>
            <person name="Terakita A"/>
            <person name="Kuratani S"/>
            <person name="Sato K"/>
            <person name="Hyodo S Kuraku.S."/>
        </authorList>
    </citation>
    <scope>NUCLEOTIDE SEQUENCE [LARGE SCALE GENOMIC DNA]</scope>
</reference>
<dbReference type="PROSITE" id="PS51450">
    <property type="entry name" value="LRR"/>
    <property type="match status" value="2"/>
</dbReference>
<dbReference type="InterPro" id="IPR036179">
    <property type="entry name" value="Ig-like_dom_sf"/>
</dbReference>
<evidence type="ECO:0000256" key="7">
    <source>
        <dbReference type="SAM" id="Phobius"/>
    </source>
</evidence>
<evidence type="ECO:0000259" key="10">
    <source>
        <dbReference type="PROSITE" id="PS50853"/>
    </source>
</evidence>
<name>A0A401S7Y1_CHIPU</name>
<keyword evidence="5" id="KW-0325">Glycoprotein</keyword>